<dbReference type="Proteomes" id="UP000034044">
    <property type="component" value="Unassembled WGS sequence"/>
</dbReference>
<dbReference type="GO" id="GO:0003735">
    <property type="term" value="F:structural constituent of ribosome"/>
    <property type="evidence" value="ECO:0007669"/>
    <property type="project" value="InterPro"/>
</dbReference>
<dbReference type="Pfam" id="PF07650">
    <property type="entry name" value="KH_2"/>
    <property type="match status" value="1"/>
</dbReference>
<dbReference type="PANTHER" id="PTHR11760:SF19">
    <property type="entry name" value="SMALL RIBOSOMAL SUBUNIT PROTEIN US3C"/>
    <property type="match status" value="1"/>
</dbReference>
<dbReference type="SUPFAM" id="SSF54821">
    <property type="entry name" value="Ribosomal protein S3 C-terminal domain"/>
    <property type="match status" value="1"/>
</dbReference>
<evidence type="ECO:0000256" key="7">
    <source>
        <dbReference type="ARBA" id="ARBA00035257"/>
    </source>
</evidence>
<evidence type="ECO:0000256" key="4">
    <source>
        <dbReference type="ARBA" id="ARBA00022980"/>
    </source>
</evidence>
<comment type="caution">
    <text evidence="10">The sequence shown here is derived from an EMBL/GenBank/DDBJ whole genome shotgun (WGS) entry which is preliminary data.</text>
</comment>
<name>A0A0G0IGJ1_9BACT</name>
<dbReference type="AlphaFoldDB" id="A0A0G0IGJ1"/>
<protein>
    <recommendedName>
        <fullName evidence="7 8">Small ribosomal subunit protein uS3</fullName>
    </recommendedName>
</protein>
<evidence type="ECO:0000259" key="9">
    <source>
        <dbReference type="PROSITE" id="PS50823"/>
    </source>
</evidence>
<keyword evidence="3 8" id="KW-0694">RNA-binding</keyword>
<dbReference type="FunFam" id="3.30.300.20:FF:000001">
    <property type="entry name" value="30S ribosomal protein S3"/>
    <property type="match status" value="1"/>
</dbReference>
<evidence type="ECO:0000256" key="5">
    <source>
        <dbReference type="ARBA" id="ARBA00023274"/>
    </source>
</evidence>
<accession>A0A0G0IGJ1</accession>
<dbReference type="GO" id="GO:0006412">
    <property type="term" value="P:translation"/>
    <property type="evidence" value="ECO:0007669"/>
    <property type="project" value="UniProtKB-UniRule"/>
</dbReference>
<dbReference type="InterPro" id="IPR001351">
    <property type="entry name" value="Ribosomal_uS3_C"/>
</dbReference>
<dbReference type="InterPro" id="IPR005704">
    <property type="entry name" value="Ribosomal_uS3_bac-typ"/>
</dbReference>
<dbReference type="Gene3D" id="3.30.1140.32">
    <property type="entry name" value="Ribosomal protein S3, C-terminal domain"/>
    <property type="match status" value="1"/>
</dbReference>
<dbReference type="Pfam" id="PF00189">
    <property type="entry name" value="Ribosomal_S3_C"/>
    <property type="match status" value="1"/>
</dbReference>
<evidence type="ECO:0000256" key="6">
    <source>
        <dbReference type="ARBA" id="ARBA00024998"/>
    </source>
</evidence>
<proteinExistence type="inferred from homology"/>
<keyword evidence="5 8" id="KW-0687">Ribonucleoprotein</keyword>
<comment type="subunit">
    <text evidence="8">Part of the 30S ribosomal subunit. Forms a tight complex with proteins S10 and S14.</text>
</comment>
<reference evidence="10 11" key="1">
    <citation type="journal article" date="2015" name="Nature">
        <title>rRNA introns, odd ribosomes, and small enigmatic genomes across a large radiation of phyla.</title>
        <authorList>
            <person name="Brown C.T."/>
            <person name="Hug L.A."/>
            <person name="Thomas B.C."/>
            <person name="Sharon I."/>
            <person name="Castelle C.J."/>
            <person name="Singh A."/>
            <person name="Wilkins M.J."/>
            <person name="Williams K.H."/>
            <person name="Banfield J.F."/>
        </authorList>
    </citation>
    <scope>NUCLEOTIDE SEQUENCE [LARGE SCALE GENOMIC DNA]</scope>
</reference>
<keyword evidence="4 8" id="KW-0689">Ribosomal protein</keyword>
<dbReference type="InterPro" id="IPR009019">
    <property type="entry name" value="KH_sf_prok-type"/>
</dbReference>
<dbReference type="PROSITE" id="PS50823">
    <property type="entry name" value="KH_TYPE_2"/>
    <property type="match status" value="1"/>
</dbReference>
<sequence length="222" mass="25232">MGHKIRPTSLRLGIINDWSSRWFPKRLDFKNLLEEDVMIREIISKKISTAGIDKVEIERTGNKYRVSIKVSRPGLVIGRGGKGVEDLTKLLESAIKKIRMKKGIKEPVNLSLNIEEVKRSDVSAAVIAQNIAWDFEKRMPFRRTIKKYIEQIMQNRDVKGAKIMVGGRLDGAEIARTETLTRGRLPLTTLRANIDYGLATAFTTYGTIGVKVWIYKGEIFNK</sequence>
<evidence type="ECO:0000256" key="3">
    <source>
        <dbReference type="ARBA" id="ARBA00022884"/>
    </source>
</evidence>
<dbReference type="PATRIC" id="fig|1619010.3.peg.104"/>
<dbReference type="InterPro" id="IPR015946">
    <property type="entry name" value="KH_dom-like_a/b"/>
</dbReference>
<feature type="domain" description="KH type-2" evidence="9">
    <location>
        <begin position="39"/>
        <end position="118"/>
    </location>
</feature>
<dbReference type="SUPFAM" id="SSF54814">
    <property type="entry name" value="Prokaryotic type KH domain (KH-domain type II)"/>
    <property type="match status" value="1"/>
</dbReference>
<gene>
    <name evidence="8" type="primary">rpsC</name>
    <name evidence="10" type="ORF">US36_C0002G0054</name>
</gene>
<dbReference type="InterPro" id="IPR004044">
    <property type="entry name" value="KH_dom_type_2"/>
</dbReference>
<dbReference type="GO" id="GO:0019843">
    <property type="term" value="F:rRNA binding"/>
    <property type="evidence" value="ECO:0007669"/>
    <property type="project" value="UniProtKB-UniRule"/>
</dbReference>
<dbReference type="Gene3D" id="3.30.300.20">
    <property type="match status" value="1"/>
</dbReference>
<dbReference type="GO" id="GO:0022627">
    <property type="term" value="C:cytosolic small ribosomal subunit"/>
    <property type="evidence" value="ECO:0007669"/>
    <property type="project" value="TreeGrafter"/>
</dbReference>
<organism evidence="10 11">
    <name type="scientific">Candidatus Wolfebacteria bacterium GW2011_GWC1_37_10</name>
    <dbReference type="NCBI Taxonomy" id="1619010"/>
    <lineage>
        <taxon>Bacteria</taxon>
        <taxon>Candidatus Wolfeibacteriota</taxon>
    </lineage>
</organism>
<evidence type="ECO:0000256" key="2">
    <source>
        <dbReference type="ARBA" id="ARBA00022730"/>
    </source>
</evidence>
<dbReference type="InterPro" id="IPR036419">
    <property type="entry name" value="Ribosomal_S3_C_sf"/>
</dbReference>
<evidence type="ECO:0000313" key="11">
    <source>
        <dbReference type="Proteomes" id="UP000034044"/>
    </source>
</evidence>
<dbReference type="GO" id="GO:0003729">
    <property type="term" value="F:mRNA binding"/>
    <property type="evidence" value="ECO:0007669"/>
    <property type="project" value="UniProtKB-UniRule"/>
</dbReference>
<dbReference type="CDD" id="cd02412">
    <property type="entry name" value="KH-II_30S_S3"/>
    <property type="match status" value="1"/>
</dbReference>
<dbReference type="PANTHER" id="PTHR11760">
    <property type="entry name" value="30S/40S RIBOSOMAL PROTEIN S3"/>
    <property type="match status" value="1"/>
</dbReference>
<evidence type="ECO:0000256" key="8">
    <source>
        <dbReference type="HAMAP-Rule" id="MF_01309"/>
    </source>
</evidence>
<dbReference type="InterPro" id="IPR057258">
    <property type="entry name" value="Ribosomal_uS3"/>
</dbReference>
<dbReference type="HAMAP" id="MF_01309_B">
    <property type="entry name" value="Ribosomal_uS3_B"/>
    <property type="match status" value="1"/>
</dbReference>
<comment type="function">
    <text evidence="6 8">Binds the lower part of the 30S subunit head. Binds mRNA in the 70S ribosome, positioning it for translation.</text>
</comment>
<comment type="similarity">
    <text evidence="1 8">Belongs to the universal ribosomal protein uS3 family.</text>
</comment>
<dbReference type="NCBIfam" id="TIGR01009">
    <property type="entry name" value="rpsC_bact"/>
    <property type="match status" value="1"/>
</dbReference>
<keyword evidence="2 8" id="KW-0699">rRNA-binding</keyword>
<evidence type="ECO:0000256" key="1">
    <source>
        <dbReference type="ARBA" id="ARBA00010761"/>
    </source>
</evidence>
<evidence type="ECO:0000313" key="10">
    <source>
        <dbReference type="EMBL" id="KKQ23329.1"/>
    </source>
</evidence>
<dbReference type="EMBL" id="LBSR01000002">
    <property type="protein sequence ID" value="KKQ23329.1"/>
    <property type="molecule type" value="Genomic_DNA"/>
</dbReference>